<dbReference type="SUPFAM" id="SSF52218">
    <property type="entry name" value="Flavoproteins"/>
    <property type="match status" value="1"/>
</dbReference>
<organism evidence="2 3">
    <name type="scientific">Phenylobacterium haematophilum</name>
    <dbReference type="NCBI Taxonomy" id="98513"/>
    <lineage>
        <taxon>Bacteria</taxon>
        <taxon>Pseudomonadati</taxon>
        <taxon>Pseudomonadota</taxon>
        <taxon>Alphaproteobacteria</taxon>
        <taxon>Caulobacterales</taxon>
        <taxon>Caulobacteraceae</taxon>
        <taxon>Phenylobacterium</taxon>
    </lineage>
</organism>
<dbReference type="InterPro" id="IPR029039">
    <property type="entry name" value="Flavoprotein-like_sf"/>
</dbReference>
<dbReference type="Pfam" id="PF03358">
    <property type="entry name" value="FMN_red"/>
    <property type="match status" value="1"/>
</dbReference>
<evidence type="ECO:0000313" key="3">
    <source>
        <dbReference type="Proteomes" id="UP000530564"/>
    </source>
</evidence>
<dbReference type="RefSeq" id="WP_183769335.1">
    <property type="nucleotide sequence ID" value="NZ_JACIDK010000001.1"/>
</dbReference>
<evidence type="ECO:0000259" key="1">
    <source>
        <dbReference type="Pfam" id="PF03358"/>
    </source>
</evidence>
<name>A0A839ZVS4_9CAUL</name>
<keyword evidence="3" id="KW-1185">Reference proteome</keyword>
<feature type="domain" description="NADPH-dependent FMN reductase-like" evidence="1">
    <location>
        <begin position="101"/>
        <end position="291"/>
    </location>
</feature>
<dbReference type="InterPro" id="IPR005025">
    <property type="entry name" value="FMN_Rdtase-like_dom"/>
</dbReference>
<dbReference type="Proteomes" id="UP000530564">
    <property type="component" value="Unassembled WGS sequence"/>
</dbReference>
<protein>
    <submittedName>
        <fullName evidence="2">Multimeric flavodoxin WrbA</fullName>
    </submittedName>
</protein>
<sequence length="359" mass="40442">MTKTPEPRKGMPSPELSESEFRDRYLRAFADPAFERLAVELDKIMTAAWDAYSNARKAPRTRKAGPGYSDPEYDLSTDWLAAKAEIEAAQARHDEQEGPCRILVINCSSRSEHTCPGEMSKSYRLADLSREEMEREGVSVNLLDLSRLASEFGREIHPCKACFSTAAALCHWPCSCYPNYALGQVHDWMNDIYPMWVEAHGVMIITPVNWYQVSSPLKLMMDRLVCADGGNPDPTLTHGKDAKTAKEEELKGWPYPKHLEGRVFSVVVHGDVEGAENVRRSVSDWLRFMDLIPAGVNAELDRYIGYWEPYATSHEALDADRAMQEEVLNAARTLVEAAKARHAGKMLVAGRRLRPARQK</sequence>
<comment type="caution">
    <text evidence="2">The sequence shown here is derived from an EMBL/GenBank/DDBJ whole genome shotgun (WGS) entry which is preliminary data.</text>
</comment>
<dbReference type="GO" id="GO:0016491">
    <property type="term" value="F:oxidoreductase activity"/>
    <property type="evidence" value="ECO:0007669"/>
    <property type="project" value="InterPro"/>
</dbReference>
<evidence type="ECO:0000313" key="2">
    <source>
        <dbReference type="EMBL" id="MBB3889312.1"/>
    </source>
</evidence>
<gene>
    <name evidence="2" type="ORF">GGQ61_000009</name>
</gene>
<dbReference type="EMBL" id="JACIDK010000001">
    <property type="protein sequence ID" value="MBB3889312.1"/>
    <property type="molecule type" value="Genomic_DNA"/>
</dbReference>
<proteinExistence type="predicted"/>
<dbReference type="Gene3D" id="3.40.50.360">
    <property type="match status" value="1"/>
</dbReference>
<dbReference type="AlphaFoldDB" id="A0A839ZVS4"/>
<accession>A0A839ZVS4</accession>
<reference evidence="2 3" key="1">
    <citation type="submission" date="2020-08" db="EMBL/GenBank/DDBJ databases">
        <title>Genomic Encyclopedia of Type Strains, Phase IV (KMG-IV): sequencing the most valuable type-strain genomes for metagenomic binning, comparative biology and taxonomic classification.</title>
        <authorList>
            <person name="Goeker M."/>
        </authorList>
    </citation>
    <scope>NUCLEOTIDE SEQUENCE [LARGE SCALE GENOMIC DNA]</scope>
    <source>
        <strain evidence="2 3">DSM 21793</strain>
    </source>
</reference>